<evidence type="ECO:0000256" key="2">
    <source>
        <dbReference type="SAM" id="MobiDB-lite"/>
    </source>
</evidence>
<evidence type="ECO:0000313" key="4">
    <source>
        <dbReference type="Proteomes" id="UP001178508"/>
    </source>
</evidence>
<accession>A0AAV1HC80</accession>
<keyword evidence="4" id="KW-1185">Reference proteome</keyword>
<name>A0AAV1HC80_XYRNO</name>
<feature type="compositionally biased region" description="Pro residues" evidence="2">
    <location>
        <begin position="298"/>
        <end position="310"/>
    </location>
</feature>
<dbReference type="SUPFAM" id="SSF57997">
    <property type="entry name" value="Tropomyosin"/>
    <property type="match status" value="1"/>
</dbReference>
<dbReference type="EMBL" id="OY660884">
    <property type="protein sequence ID" value="CAJ1083662.1"/>
    <property type="molecule type" value="Genomic_DNA"/>
</dbReference>
<reference evidence="3" key="1">
    <citation type="submission" date="2023-08" db="EMBL/GenBank/DDBJ databases">
        <authorList>
            <person name="Alioto T."/>
            <person name="Alioto T."/>
            <person name="Gomez Garrido J."/>
        </authorList>
    </citation>
    <scope>NUCLEOTIDE SEQUENCE</scope>
</reference>
<protein>
    <submittedName>
        <fullName evidence="3">Uncharacterized protein</fullName>
    </submittedName>
</protein>
<feature type="region of interest" description="Disordered" evidence="2">
    <location>
        <begin position="298"/>
        <end position="347"/>
    </location>
</feature>
<evidence type="ECO:0000313" key="3">
    <source>
        <dbReference type="EMBL" id="CAJ1083662.1"/>
    </source>
</evidence>
<evidence type="ECO:0000256" key="1">
    <source>
        <dbReference type="SAM" id="Coils"/>
    </source>
</evidence>
<feature type="coiled-coil region" evidence="1">
    <location>
        <begin position="80"/>
        <end position="163"/>
    </location>
</feature>
<gene>
    <name evidence="3" type="ORF">XNOV1_A035731</name>
</gene>
<dbReference type="AlphaFoldDB" id="A0AAV1HC80"/>
<proteinExistence type="predicted"/>
<dbReference type="Proteomes" id="UP001178508">
    <property type="component" value="Chromosome 21"/>
</dbReference>
<keyword evidence="1" id="KW-0175">Coiled coil</keyword>
<dbReference type="Gene3D" id="1.10.287.1490">
    <property type="match status" value="1"/>
</dbReference>
<sequence length="347" mass="39968">MPIERVDVVSPVSLCTETLIKEKQSTLLTKLGLEHTQLQREHSQLVQEHSKLVLKHSKLLTDYNKLLKADTLKDRAPFELQNERESLKEKKKECNMLTSQLRDVKAECRKHEQRWKVAEEKLMEVTSVLSESVRTNSILEDTVRKLDSKVKGCEGQIRQLTEQVDCLKAYQLRFEGDLTECVEVINHPAILRKKIIELRVFYIKDNVEPLDGIAAAQICTAEKPDLRRKIGAGLWKETQRVNPIRISDREYERLWENFSEYKKELEAAMGKPLTAEKEREIWLDMTTMISSFVQPDTSPPILKPHPPANPRTPITSNKRTVKPMATNSKTPWCSKPPLPPIKNGHAH</sequence>
<organism evidence="3 4">
    <name type="scientific">Xyrichtys novacula</name>
    <name type="common">Pearly razorfish</name>
    <name type="synonym">Hemipteronotus novacula</name>
    <dbReference type="NCBI Taxonomy" id="13765"/>
    <lineage>
        <taxon>Eukaryota</taxon>
        <taxon>Metazoa</taxon>
        <taxon>Chordata</taxon>
        <taxon>Craniata</taxon>
        <taxon>Vertebrata</taxon>
        <taxon>Euteleostomi</taxon>
        <taxon>Actinopterygii</taxon>
        <taxon>Neopterygii</taxon>
        <taxon>Teleostei</taxon>
        <taxon>Neoteleostei</taxon>
        <taxon>Acanthomorphata</taxon>
        <taxon>Eupercaria</taxon>
        <taxon>Labriformes</taxon>
        <taxon>Labridae</taxon>
        <taxon>Xyrichtys</taxon>
    </lineage>
</organism>